<keyword evidence="3" id="KW-1185">Reference proteome</keyword>
<organism evidence="2 3">
    <name type="scientific">Denitrobaculum tricleocarpae</name>
    <dbReference type="NCBI Taxonomy" id="2591009"/>
    <lineage>
        <taxon>Bacteria</taxon>
        <taxon>Pseudomonadati</taxon>
        <taxon>Pseudomonadota</taxon>
        <taxon>Alphaproteobacteria</taxon>
        <taxon>Rhodospirillales</taxon>
        <taxon>Rhodospirillaceae</taxon>
        <taxon>Denitrobaculum</taxon>
    </lineage>
</organism>
<dbReference type="AlphaFoldDB" id="A0A545U2W6"/>
<keyword evidence="1" id="KW-0812">Transmembrane</keyword>
<dbReference type="Proteomes" id="UP000315252">
    <property type="component" value="Unassembled WGS sequence"/>
</dbReference>
<comment type="caution">
    <text evidence="2">The sequence shown here is derived from an EMBL/GenBank/DDBJ whole genome shotgun (WGS) entry which is preliminary data.</text>
</comment>
<accession>A0A545U2W6</accession>
<dbReference type="RefSeq" id="WP_142895057.1">
    <property type="nucleotide sequence ID" value="NZ_ML660052.1"/>
</dbReference>
<dbReference type="EMBL" id="VHSH01000001">
    <property type="protein sequence ID" value="TQV83822.1"/>
    <property type="molecule type" value="Genomic_DNA"/>
</dbReference>
<reference evidence="2 3" key="1">
    <citation type="submission" date="2019-06" db="EMBL/GenBank/DDBJ databases">
        <title>Whole genome sequence for Rhodospirillaceae sp. R148.</title>
        <authorList>
            <person name="Wang G."/>
        </authorList>
    </citation>
    <scope>NUCLEOTIDE SEQUENCE [LARGE SCALE GENOMIC DNA]</scope>
    <source>
        <strain evidence="2 3">R148</strain>
    </source>
</reference>
<protein>
    <submittedName>
        <fullName evidence="2">Uncharacterized protein</fullName>
    </submittedName>
</protein>
<evidence type="ECO:0000313" key="3">
    <source>
        <dbReference type="Proteomes" id="UP000315252"/>
    </source>
</evidence>
<dbReference type="OrthoDB" id="8218841at2"/>
<keyword evidence="1" id="KW-0472">Membrane</keyword>
<gene>
    <name evidence="2" type="ORF">FKG95_04380</name>
</gene>
<sequence length="283" mass="32067">MFTLWLFYALPIFLGALIIAVFVRRRIRYSTAKVYCAAVVSGLFIAPMPVGTFFGMVPNGVLFFSDPGGYIQYLTRAWPWFLVSVPTSTVIFAFCLEIVLSTRQSEHRKSYQPLKRLLVGGVGVLLIAGPLTVFWPKDRSCHNVLRDGLTSISPKVTIDLDLPIENWPDLEAFYQGFAERHELSIQKGRSESTDSVKLLSLNMCREPGATIATDEQRWKHNDFKHQMPGYGVGVRVYQNEEHADWVSLARTLIAELRQTWPDRVHVSVKEGDSTQLLPQTMDD</sequence>
<proteinExistence type="predicted"/>
<feature type="transmembrane region" description="Helical" evidence="1">
    <location>
        <begin position="6"/>
        <end position="23"/>
    </location>
</feature>
<feature type="transmembrane region" description="Helical" evidence="1">
    <location>
        <begin position="77"/>
        <end position="96"/>
    </location>
</feature>
<keyword evidence="1" id="KW-1133">Transmembrane helix</keyword>
<evidence type="ECO:0000256" key="1">
    <source>
        <dbReference type="SAM" id="Phobius"/>
    </source>
</evidence>
<feature type="transmembrane region" description="Helical" evidence="1">
    <location>
        <begin position="117"/>
        <end position="135"/>
    </location>
</feature>
<name>A0A545U2W6_9PROT</name>
<feature type="transmembrane region" description="Helical" evidence="1">
    <location>
        <begin position="35"/>
        <end position="57"/>
    </location>
</feature>
<evidence type="ECO:0000313" key="2">
    <source>
        <dbReference type="EMBL" id="TQV83822.1"/>
    </source>
</evidence>